<evidence type="ECO:0000313" key="3">
    <source>
        <dbReference type="EMBL" id="MCF2949174.1"/>
    </source>
</evidence>
<accession>A0ABS9D8X4</accession>
<keyword evidence="1" id="KW-0472">Membrane</keyword>
<reference evidence="3 4" key="1">
    <citation type="submission" date="2022-01" db="EMBL/GenBank/DDBJ databases">
        <title>Paraglaciecola sp. G1-23.</title>
        <authorList>
            <person name="Jin M.S."/>
            <person name="Han D.M."/>
            <person name="Kim H.M."/>
            <person name="Jeon C.O."/>
        </authorList>
    </citation>
    <scope>NUCLEOTIDE SEQUENCE [LARGE SCALE GENOMIC DNA]</scope>
    <source>
        <strain evidence="3 4">G1-23</strain>
    </source>
</reference>
<dbReference type="InterPro" id="IPR018764">
    <property type="entry name" value="RskA_C"/>
</dbReference>
<dbReference type="Proteomes" id="UP001521137">
    <property type="component" value="Unassembled WGS sequence"/>
</dbReference>
<sequence>MNYTKETLRNALAAEYVLGTLRGGARRRYQQLMMTSQLISETTWLWEQYLNGMGETISPVTPDDKVWKVIQEKLGFIEQAPKVTQLDEARQQKSNKWRGPALYAFAASLLLAIVWTSIDPILTQPASQIAVVNDEDSNPLWLIEISDKHLRVRSTQQLTAVAGKDFELWIVPENGAAPISLGVLPKDGELKTPAANSLKSVPILLLAVSLEPLGGSPNGQPTEVLYTTKLIKV</sequence>
<organism evidence="3 4">
    <name type="scientific">Paraglaciecola algarum</name>
    <dbReference type="NCBI Taxonomy" id="3050085"/>
    <lineage>
        <taxon>Bacteria</taxon>
        <taxon>Pseudomonadati</taxon>
        <taxon>Pseudomonadota</taxon>
        <taxon>Gammaproteobacteria</taxon>
        <taxon>Alteromonadales</taxon>
        <taxon>Alteromonadaceae</taxon>
        <taxon>Paraglaciecola</taxon>
    </lineage>
</organism>
<dbReference type="RefSeq" id="WP_235313273.1">
    <property type="nucleotide sequence ID" value="NZ_JAKGAS010000007.1"/>
</dbReference>
<feature type="domain" description="Anti-sigma K factor RskA C-terminal" evidence="2">
    <location>
        <begin position="104"/>
        <end position="222"/>
    </location>
</feature>
<name>A0ABS9D8X4_9ALTE</name>
<keyword evidence="1" id="KW-0812">Transmembrane</keyword>
<evidence type="ECO:0000256" key="1">
    <source>
        <dbReference type="SAM" id="Phobius"/>
    </source>
</evidence>
<dbReference type="EMBL" id="JAKGAS010000007">
    <property type="protein sequence ID" value="MCF2949174.1"/>
    <property type="molecule type" value="Genomic_DNA"/>
</dbReference>
<comment type="caution">
    <text evidence="3">The sequence shown here is derived from an EMBL/GenBank/DDBJ whole genome shotgun (WGS) entry which is preliminary data.</text>
</comment>
<protein>
    <submittedName>
        <fullName evidence="3">Anti-sigma factor</fullName>
    </submittedName>
</protein>
<evidence type="ECO:0000259" key="2">
    <source>
        <dbReference type="Pfam" id="PF10099"/>
    </source>
</evidence>
<dbReference type="Pfam" id="PF10099">
    <property type="entry name" value="RskA_C"/>
    <property type="match status" value="1"/>
</dbReference>
<proteinExistence type="predicted"/>
<gene>
    <name evidence="3" type="ORF">L0668_13725</name>
</gene>
<feature type="transmembrane region" description="Helical" evidence="1">
    <location>
        <begin position="100"/>
        <end position="118"/>
    </location>
</feature>
<keyword evidence="4" id="KW-1185">Reference proteome</keyword>
<keyword evidence="1" id="KW-1133">Transmembrane helix</keyword>
<evidence type="ECO:0000313" key="4">
    <source>
        <dbReference type="Proteomes" id="UP001521137"/>
    </source>
</evidence>